<dbReference type="Pfam" id="PF18765">
    <property type="entry name" value="Polbeta"/>
    <property type="match status" value="1"/>
</dbReference>
<evidence type="ECO:0000313" key="6">
    <source>
        <dbReference type="EMBL" id="AKV80868.1"/>
    </source>
</evidence>
<organism evidence="2 8">
    <name type="scientific">Metallosphaera sedula</name>
    <dbReference type="NCBI Taxonomy" id="43687"/>
    <lineage>
        <taxon>Archaea</taxon>
        <taxon>Thermoproteota</taxon>
        <taxon>Thermoprotei</taxon>
        <taxon>Sulfolobales</taxon>
        <taxon>Sulfolobaceae</taxon>
        <taxon>Metallosphaera</taxon>
    </lineage>
</organism>
<feature type="domain" description="Polymerase beta nucleotidyltransferase" evidence="1">
    <location>
        <begin position="22"/>
        <end position="100"/>
    </location>
</feature>
<evidence type="ECO:0000313" key="12">
    <source>
        <dbReference type="Proteomes" id="UP000062475"/>
    </source>
</evidence>
<evidence type="ECO:0000313" key="8">
    <source>
        <dbReference type="Proteomes" id="UP000029084"/>
    </source>
</evidence>
<dbReference type="CDD" id="cd05403">
    <property type="entry name" value="NT_KNTase_like"/>
    <property type="match status" value="1"/>
</dbReference>
<dbReference type="InterPro" id="IPR052930">
    <property type="entry name" value="TA_antitoxin_MntA"/>
</dbReference>
<dbReference type="EMBL" id="CP012174">
    <property type="protein sequence ID" value="AKV78623.1"/>
    <property type="molecule type" value="Genomic_DNA"/>
</dbReference>
<dbReference type="EMBL" id="CP012176">
    <property type="protein sequence ID" value="AKV83113.1"/>
    <property type="molecule type" value="Genomic_DNA"/>
</dbReference>
<reference evidence="10 11" key="2">
    <citation type="journal article" date="2015" name="Genome Announc.">
        <title>Complete Genome Sequences of Evolved Arsenate-Resistant Metallosphaera sedula Strains.</title>
        <authorList>
            <person name="Ai C."/>
            <person name="McCarthy S."/>
            <person name="Schackwitz W."/>
            <person name="Martin J."/>
            <person name="Lipzen A."/>
            <person name="Blum P."/>
        </authorList>
    </citation>
    <scope>NUCLEOTIDE SEQUENCE [LARGE SCALE GENOMIC DNA]</scope>
    <source>
        <strain evidence="5 11">ARS120-1</strain>
        <strain evidence="6 10">ARS120-2</strain>
        <strain evidence="3 13">ARS50-1</strain>
        <strain evidence="4 12">ARS50-2</strain>
    </source>
</reference>
<evidence type="ECO:0000313" key="4">
    <source>
        <dbReference type="EMBL" id="AKV76372.1"/>
    </source>
</evidence>
<dbReference type="Proteomes" id="UP000056255">
    <property type="component" value="Chromosome"/>
</dbReference>
<dbReference type="EMBL" id="CP012172">
    <property type="protein sequence ID" value="AKV74132.1"/>
    <property type="molecule type" value="Genomic_DNA"/>
</dbReference>
<sequence>MPEPLELSRYLDRLRAFKWRDFDVYYAILFGSLAKRGRGNDIDIAVEFKRKSLDAYSSLLASLRNYLDEDRVDLVMISDNSDCFLVHEVFSDSLILYMEDYDRMHRIASICEDFLIDLKKLQILENAGRAIMRRWQS</sequence>
<dbReference type="Proteomes" id="UP000062398">
    <property type="component" value="Chromosome"/>
</dbReference>
<dbReference type="EMBL" id="CP012173">
    <property type="protein sequence ID" value="AKV76372.1"/>
    <property type="molecule type" value="Genomic_DNA"/>
</dbReference>
<evidence type="ECO:0000313" key="2">
    <source>
        <dbReference type="EMBL" id="AIM27243.1"/>
    </source>
</evidence>
<accession>A0A088E5H6</accession>
<reference evidence="7 9" key="3">
    <citation type="submission" date="2015-07" db="EMBL/GenBank/DDBJ databases">
        <title>Physiological, transcriptional responses and genome re-sequencing of acid resistant extremely thermoacidophilic Metallosphaera sedula SARC-M1.</title>
        <authorList>
            <person name="Ai C."/>
            <person name="McCarthy S."/>
            <person name="Eckrich V."/>
            <person name="Rudrappa D."/>
            <person name="Qiu G."/>
            <person name="Blum P."/>
        </authorList>
    </citation>
    <scope>NUCLEOTIDE SEQUENCE [LARGE SCALE GENOMIC DNA]</scope>
    <source>
        <strain evidence="7 9">SARC-M1</strain>
    </source>
</reference>
<dbReference type="Gene3D" id="3.30.460.10">
    <property type="entry name" value="Beta Polymerase, domain 2"/>
    <property type="match status" value="1"/>
</dbReference>
<dbReference type="InterPro" id="IPR043519">
    <property type="entry name" value="NT_sf"/>
</dbReference>
<evidence type="ECO:0000259" key="1">
    <source>
        <dbReference type="Pfam" id="PF18765"/>
    </source>
</evidence>
<evidence type="ECO:0000313" key="9">
    <source>
        <dbReference type="Proteomes" id="UP000056255"/>
    </source>
</evidence>
<dbReference type="Proteomes" id="UP000062475">
    <property type="component" value="Chromosome"/>
</dbReference>
<dbReference type="OrthoDB" id="23640at2157"/>
<dbReference type="PANTHER" id="PTHR43852:SF3">
    <property type="entry name" value="NUCLEOTIDYLTRANSFERASE"/>
    <property type="match status" value="1"/>
</dbReference>
<dbReference type="Proteomes" id="UP000068832">
    <property type="component" value="Chromosome"/>
</dbReference>
<dbReference type="SUPFAM" id="SSF81301">
    <property type="entry name" value="Nucleotidyltransferase"/>
    <property type="match status" value="1"/>
</dbReference>
<protein>
    <submittedName>
        <fullName evidence="3">DNA polymerase subunit beta</fullName>
    </submittedName>
</protein>
<dbReference type="RefSeq" id="WP_012021044.1">
    <property type="nucleotide sequence ID" value="NZ_AP019770.1"/>
</dbReference>
<dbReference type="EMBL" id="CP008822">
    <property type="protein sequence ID" value="AIM27243.1"/>
    <property type="molecule type" value="Genomic_DNA"/>
</dbReference>
<dbReference type="GeneID" id="91755564"/>
<evidence type="ECO:0000313" key="11">
    <source>
        <dbReference type="Proteomes" id="UP000062398"/>
    </source>
</evidence>
<dbReference type="Proteomes" id="UP000029084">
    <property type="component" value="Chromosome"/>
</dbReference>
<dbReference type="InterPro" id="IPR041633">
    <property type="entry name" value="Polbeta"/>
</dbReference>
<dbReference type="PATRIC" id="fig|43687.5.peg.1136"/>
<evidence type="ECO:0000313" key="13">
    <source>
        <dbReference type="Proteomes" id="UP000068832"/>
    </source>
</evidence>
<dbReference type="Proteomes" id="UP000061362">
    <property type="component" value="Chromosome"/>
</dbReference>
<reference evidence="2 8" key="1">
    <citation type="journal article" date="2014" name="J. Bacteriol.">
        <title>Role of an Archaeal PitA Transporter in the Copper and Arsenic Resistance of Metallosphaera sedula, an Extreme Thermoacidophile.</title>
        <authorList>
            <person name="McCarthy S."/>
            <person name="Ai C."/>
            <person name="Wheaton G."/>
            <person name="Tevatia R."/>
            <person name="Eckrich V."/>
            <person name="Kelly R."/>
            <person name="Blum P."/>
        </authorList>
    </citation>
    <scope>NUCLEOTIDE SEQUENCE [LARGE SCALE GENOMIC DNA]</scope>
    <source>
        <strain evidence="2 8">CuR1</strain>
    </source>
</reference>
<dbReference type="AlphaFoldDB" id="A0A088E5H6"/>
<gene>
    <name evidence="2" type="ORF">HA72_1093</name>
    <name evidence="3" type="ORF">MsedA_1106</name>
    <name evidence="4" type="ORF">MsedB_1108</name>
    <name evidence="5" type="ORF">MsedC_1106</name>
    <name evidence="6" type="ORF">MsedD_1107</name>
    <name evidence="7" type="ORF">MsedE_1109</name>
</gene>
<dbReference type="OMA" id="DCYLIHE"/>
<evidence type="ECO:0000313" key="5">
    <source>
        <dbReference type="EMBL" id="AKV78623.1"/>
    </source>
</evidence>
<dbReference type="PANTHER" id="PTHR43852">
    <property type="entry name" value="NUCLEOTIDYLTRANSFERASE"/>
    <property type="match status" value="1"/>
</dbReference>
<dbReference type="EMBL" id="CP012175">
    <property type="protein sequence ID" value="AKV80868.1"/>
    <property type="molecule type" value="Genomic_DNA"/>
</dbReference>
<evidence type="ECO:0000313" key="10">
    <source>
        <dbReference type="Proteomes" id="UP000061362"/>
    </source>
</evidence>
<evidence type="ECO:0000313" key="7">
    <source>
        <dbReference type="EMBL" id="AKV83113.1"/>
    </source>
</evidence>
<proteinExistence type="predicted"/>
<evidence type="ECO:0000313" key="3">
    <source>
        <dbReference type="EMBL" id="AKV74132.1"/>
    </source>
</evidence>
<name>A0A088E5H6_9CREN</name>